<accession>A0ABS3CZJ0</accession>
<proteinExistence type="predicted"/>
<gene>
    <name evidence="1" type="ORF">J0A65_21980</name>
</gene>
<dbReference type="EMBL" id="JAFKCS010000094">
    <property type="protein sequence ID" value="MBN7822547.1"/>
    <property type="molecule type" value="Genomic_DNA"/>
</dbReference>
<reference evidence="1 2" key="1">
    <citation type="submission" date="2021-03" db="EMBL/GenBank/DDBJ databases">
        <title>novel species isolated from a fishpond in China.</title>
        <authorList>
            <person name="Lu H."/>
            <person name="Cai Z."/>
        </authorList>
    </citation>
    <scope>NUCLEOTIDE SEQUENCE [LARGE SCALE GENOMIC DNA]</scope>
    <source>
        <strain evidence="1 2">Y57</strain>
    </source>
</reference>
<dbReference type="Proteomes" id="UP000663992">
    <property type="component" value="Unassembled WGS sequence"/>
</dbReference>
<organism evidence="1 2">
    <name type="scientific">Bowmanella yangjiangensis</name>
    <dbReference type="NCBI Taxonomy" id="2811230"/>
    <lineage>
        <taxon>Bacteria</taxon>
        <taxon>Pseudomonadati</taxon>
        <taxon>Pseudomonadota</taxon>
        <taxon>Gammaproteobacteria</taxon>
        <taxon>Alteromonadales</taxon>
        <taxon>Alteromonadaceae</taxon>
        <taxon>Bowmanella</taxon>
    </lineage>
</organism>
<name>A0ABS3CZJ0_9ALTE</name>
<feature type="non-terminal residue" evidence="1">
    <location>
        <position position="1"/>
    </location>
</feature>
<evidence type="ECO:0000313" key="2">
    <source>
        <dbReference type="Proteomes" id="UP000663992"/>
    </source>
</evidence>
<protein>
    <submittedName>
        <fullName evidence="1">Uncharacterized protein</fullName>
    </submittedName>
</protein>
<comment type="caution">
    <text evidence="1">The sequence shown here is derived from an EMBL/GenBank/DDBJ whole genome shotgun (WGS) entry which is preliminary data.</text>
</comment>
<sequence>FASLIVGQARDQGLLPKTFPYADAQKLFTKAAQKYNWKDQRLPLSESAFRATLSPRSMVETRKGTGGPQPAEVKRMLAEAGKRLRADESWMSERRQQLSKADVALDKAFAKLLPASR</sequence>
<dbReference type="RefSeq" id="WP_206596458.1">
    <property type="nucleotide sequence ID" value="NZ_JAFKCS010000094.1"/>
</dbReference>
<keyword evidence="2" id="KW-1185">Reference proteome</keyword>
<evidence type="ECO:0000313" key="1">
    <source>
        <dbReference type="EMBL" id="MBN7822547.1"/>
    </source>
</evidence>